<dbReference type="GO" id="GO:0008757">
    <property type="term" value="F:S-adenosylmethionine-dependent methyltransferase activity"/>
    <property type="evidence" value="ECO:0000318"/>
    <property type="project" value="GO_Central"/>
</dbReference>
<dbReference type="OrthoDB" id="841224at2759"/>
<keyword evidence="4" id="KW-0460">Magnesium</keyword>
<accession>A0A2C9U627</accession>
<proteinExistence type="predicted"/>
<dbReference type="InterPro" id="IPR029063">
    <property type="entry name" value="SAM-dependent_MTases_sf"/>
</dbReference>
<dbReference type="Gramene" id="Manes.17G084900.1.v8.1">
    <property type="protein sequence ID" value="Manes.17G084900.1.v8.1.CDS"/>
    <property type="gene ID" value="Manes.17G084900.v8.1"/>
</dbReference>
<dbReference type="AlphaFoldDB" id="A0A2C9U627"/>
<dbReference type="EMBL" id="CM004403">
    <property type="protein sequence ID" value="OAY25321.1"/>
    <property type="molecule type" value="Genomic_DNA"/>
</dbReference>
<keyword evidence="2" id="KW-0808">Transferase</keyword>
<dbReference type="InterPro" id="IPR005299">
    <property type="entry name" value="MeTrfase_7"/>
</dbReference>
<dbReference type="SUPFAM" id="SSF53335">
    <property type="entry name" value="S-adenosyl-L-methionine-dependent methyltransferases"/>
    <property type="match status" value="1"/>
</dbReference>
<evidence type="ECO:0000256" key="2">
    <source>
        <dbReference type="ARBA" id="ARBA00022679"/>
    </source>
</evidence>
<dbReference type="InterPro" id="IPR042086">
    <property type="entry name" value="MeTrfase_capping"/>
</dbReference>
<name>A0A2C9U627_MANES</name>
<protein>
    <submittedName>
        <fullName evidence="5">Uncharacterized protein</fullName>
    </submittedName>
</protein>
<keyword evidence="3" id="KW-0479">Metal-binding</keyword>
<keyword evidence="6" id="KW-1185">Reference proteome</keyword>
<keyword evidence="1" id="KW-0489">Methyltransferase</keyword>
<sequence>MLKSLKMGVLPTIHCRQRSYAEYIKEVIDETIMEKLEIQPFLSASKAFCIADMGCSVGPNTFYSVQNILDAVEKKFISEGFAPDQIPQFQVFFNDLPFNDFNTLFKSLHPEKRYFSAGVPGSFHGRLFPDSSLHFVHSSYSLQWLSEVPPEVLDKDSPAWNQGRIHYTNAPEVVVEAFAAQFAKDLGMFLDAREKELVEGSMMVLILPSSPDGIPFSDVPTGVLFNHLGSCLVDLAKEGLVSEALVDSFNIPMYSVTPREMRQLVERNGCFSIERMELADCRTDPDNTVTGYSIAMHFRAGLEGVIKRHFGAEIINELFERFLERMDDVIPSLLSSNAEGSQLTVILKRKCYH</sequence>
<evidence type="ECO:0000313" key="5">
    <source>
        <dbReference type="EMBL" id="OAY25321.1"/>
    </source>
</evidence>
<reference evidence="6" key="1">
    <citation type="journal article" date="2016" name="Nat. Biotechnol.">
        <title>Sequencing wild and cultivated cassava and related species reveals extensive interspecific hybridization and genetic diversity.</title>
        <authorList>
            <person name="Bredeson J.V."/>
            <person name="Lyons J.B."/>
            <person name="Prochnik S.E."/>
            <person name="Wu G.A."/>
            <person name="Ha C.M."/>
            <person name="Edsinger-Gonzales E."/>
            <person name="Grimwood J."/>
            <person name="Schmutz J."/>
            <person name="Rabbi I.Y."/>
            <person name="Egesi C."/>
            <person name="Nauluvula P."/>
            <person name="Lebot V."/>
            <person name="Ndunguru J."/>
            <person name="Mkamilo G."/>
            <person name="Bart R.S."/>
            <person name="Setter T.L."/>
            <person name="Gleadow R.M."/>
            <person name="Kulakow P."/>
            <person name="Ferguson M.E."/>
            <person name="Rounsley S."/>
            <person name="Rokhsar D.S."/>
        </authorList>
    </citation>
    <scope>NUCLEOTIDE SEQUENCE [LARGE SCALE GENOMIC DNA]</scope>
    <source>
        <strain evidence="6">cv. AM560-2</strain>
    </source>
</reference>
<dbReference type="GO" id="GO:0046872">
    <property type="term" value="F:metal ion binding"/>
    <property type="evidence" value="ECO:0007669"/>
    <property type="project" value="UniProtKB-KW"/>
</dbReference>
<dbReference type="GO" id="GO:0032259">
    <property type="term" value="P:methylation"/>
    <property type="evidence" value="ECO:0000318"/>
    <property type="project" value="GO_Central"/>
</dbReference>
<organism evidence="5 6">
    <name type="scientific">Manihot esculenta</name>
    <name type="common">Cassava</name>
    <name type="synonym">Jatropha manihot</name>
    <dbReference type="NCBI Taxonomy" id="3983"/>
    <lineage>
        <taxon>Eukaryota</taxon>
        <taxon>Viridiplantae</taxon>
        <taxon>Streptophyta</taxon>
        <taxon>Embryophyta</taxon>
        <taxon>Tracheophyta</taxon>
        <taxon>Spermatophyta</taxon>
        <taxon>Magnoliopsida</taxon>
        <taxon>eudicotyledons</taxon>
        <taxon>Gunneridae</taxon>
        <taxon>Pentapetalae</taxon>
        <taxon>rosids</taxon>
        <taxon>fabids</taxon>
        <taxon>Malpighiales</taxon>
        <taxon>Euphorbiaceae</taxon>
        <taxon>Crotonoideae</taxon>
        <taxon>Manihoteae</taxon>
        <taxon>Manihot</taxon>
    </lineage>
</organism>
<dbReference type="Gene3D" id="3.40.50.150">
    <property type="entry name" value="Vaccinia Virus protein VP39"/>
    <property type="match status" value="1"/>
</dbReference>
<dbReference type="Proteomes" id="UP000091857">
    <property type="component" value="Chromosome 17"/>
</dbReference>
<evidence type="ECO:0000313" key="6">
    <source>
        <dbReference type="Proteomes" id="UP000091857"/>
    </source>
</evidence>
<dbReference type="PANTHER" id="PTHR31009">
    <property type="entry name" value="S-ADENOSYL-L-METHIONINE:CARBOXYL METHYLTRANSFERASE FAMILY PROTEIN"/>
    <property type="match status" value="1"/>
</dbReference>
<dbReference type="Pfam" id="PF03492">
    <property type="entry name" value="Methyltransf_7"/>
    <property type="match status" value="1"/>
</dbReference>
<evidence type="ECO:0000256" key="1">
    <source>
        <dbReference type="ARBA" id="ARBA00022603"/>
    </source>
</evidence>
<evidence type="ECO:0000256" key="4">
    <source>
        <dbReference type="ARBA" id="ARBA00022842"/>
    </source>
</evidence>
<evidence type="ECO:0000256" key="3">
    <source>
        <dbReference type="ARBA" id="ARBA00022723"/>
    </source>
</evidence>
<gene>
    <name evidence="5" type="ORF">MANES_17G084900v8</name>
</gene>
<dbReference type="Gene3D" id="1.10.1200.270">
    <property type="entry name" value="Methyltransferase, alpha-helical capping domain"/>
    <property type="match status" value="1"/>
</dbReference>
<comment type="caution">
    <text evidence="5">The sequence shown here is derived from an EMBL/GenBank/DDBJ whole genome shotgun (WGS) entry which is preliminary data.</text>
</comment>